<reference evidence="3 4" key="1">
    <citation type="submission" date="2024-01" db="EMBL/GenBank/DDBJ databases">
        <title>Genome assemblies of Stephania.</title>
        <authorList>
            <person name="Yang L."/>
        </authorList>
    </citation>
    <scope>NUCLEOTIDE SEQUENCE [LARGE SCALE GENOMIC DNA]</scope>
    <source>
        <strain evidence="3">QJT</strain>
        <tissue evidence="3">Leaf</tissue>
    </source>
</reference>
<dbReference type="AlphaFoldDB" id="A0AAP0PJC0"/>
<dbReference type="InterPro" id="IPR016169">
    <property type="entry name" value="FAD-bd_PCMH_sub2"/>
</dbReference>
<dbReference type="SUPFAM" id="SSF56176">
    <property type="entry name" value="FAD-binding/transporter-associated domain-like"/>
    <property type="match status" value="1"/>
</dbReference>
<dbReference type="GO" id="GO:0050660">
    <property type="term" value="F:flavin adenine dinucleotide binding"/>
    <property type="evidence" value="ECO:0007669"/>
    <property type="project" value="InterPro"/>
</dbReference>
<dbReference type="Gene3D" id="3.30.465.10">
    <property type="match status" value="1"/>
</dbReference>
<protein>
    <recommendedName>
        <fullName evidence="2">FAD linked oxidase N-terminal domain-containing protein</fullName>
    </recommendedName>
</protein>
<name>A0AAP0PJC0_9MAGN</name>
<organism evidence="3 4">
    <name type="scientific">Stephania japonica</name>
    <dbReference type="NCBI Taxonomy" id="461633"/>
    <lineage>
        <taxon>Eukaryota</taxon>
        <taxon>Viridiplantae</taxon>
        <taxon>Streptophyta</taxon>
        <taxon>Embryophyta</taxon>
        <taxon>Tracheophyta</taxon>
        <taxon>Spermatophyta</taxon>
        <taxon>Magnoliopsida</taxon>
        <taxon>Ranunculales</taxon>
        <taxon>Menispermaceae</taxon>
        <taxon>Menispermoideae</taxon>
        <taxon>Cissampelideae</taxon>
        <taxon>Stephania</taxon>
    </lineage>
</organism>
<dbReference type="Proteomes" id="UP001417504">
    <property type="component" value="Unassembled WGS sequence"/>
</dbReference>
<feature type="domain" description="FAD linked oxidase N-terminal" evidence="2">
    <location>
        <begin position="89"/>
        <end position="161"/>
    </location>
</feature>
<evidence type="ECO:0000313" key="3">
    <source>
        <dbReference type="EMBL" id="KAK9144804.1"/>
    </source>
</evidence>
<sequence>MGSFTLACFCSLRSFPSLSKTITFKHSNDLGHLWLRRLPHRLRRRDLLLLPTPFRRQAQESPPLPLRPPPRRPPLRLQPERHPPSPHRVFLQPETPHDLEALVGDANRRSEHPPVGSGLSPNGIGCTQARMVNLALMDRVIEVDGESMRVRVQPGLGFKNLLMGSRSMVSRCEISRPFASGQIGGIIQVSLYMDICTFRTRCKL</sequence>
<dbReference type="InterPro" id="IPR006094">
    <property type="entry name" value="Oxid_FAD_bind_N"/>
</dbReference>
<proteinExistence type="predicted"/>
<evidence type="ECO:0000256" key="1">
    <source>
        <dbReference type="SAM" id="MobiDB-lite"/>
    </source>
</evidence>
<comment type="caution">
    <text evidence="3">The sequence shown here is derived from an EMBL/GenBank/DDBJ whole genome shotgun (WGS) entry which is preliminary data.</text>
</comment>
<dbReference type="PANTHER" id="PTHR43762">
    <property type="entry name" value="L-GULONOLACTONE OXIDASE"/>
    <property type="match status" value="1"/>
</dbReference>
<dbReference type="EMBL" id="JBBNAE010000002">
    <property type="protein sequence ID" value="KAK9144804.1"/>
    <property type="molecule type" value="Genomic_DNA"/>
</dbReference>
<gene>
    <name evidence="3" type="ORF">Sjap_004707</name>
</gene>
<keyword evidence="4" id="KW-1185">Reference proteome</keyword>
<evidence type="ECO:0000313" key="4">
    <source>
        <dbReference type="Proteomes" id="UP001417504"/>
    </source>
</evidence>
<dbReference type="PANTHER" id="PTHR43762:SF1">
    <property type="entry name" value="D-ARABINONO-1,4-LACTONE OXIDASE"/>
    <property type="match status" value="1"/>
</dbReference>
<dbReference type="InterPro" id="IPR036318">
    <property type="entry name" value="FAD-bd_PCMH-like_sf"/>
</dbReference>
<evidence type="ECO:0000259" key="2">
    <source>
        <dbReference type="Pfam" id="PF01565"/>
    </source>
</evidence>
<dbReference type="InterPro" id="IPR010031">
    <property type="entry name" value="FAD_lactone_oxidase-like"/>
</dbReference>
<accession>A0AAP0PJC0</accession>
<dbReference type="Pfam" id="PF01565">
    <property type="entry name" value="FAD_binding_4"/>
    <property type="match status" value="1"/>
</dbReference>
<feature type="region of interest" description="Disordered" evidence="1">
    <location>
        <begin position="58"/>
        <end position="94"/>
    </location>
</feature>
<dbReference type="GO" id="GO:0016899">
    <property type="term" value="F:oxidoreductase activity, acting on the CH-OH group of donors, oxygen as acceptor"/>
    <property type="evidence" value="ECO:0007669"/>
    <property type="project" value="InterPro"/>
</dbReference>